<dbReference type="SMART" id="SM00065">
    <property type="entry name" value="GAF"/>
    <property type="match status" value="1"/>
</dbReference>
<reference evidence="15 16" key="1">
    <citation type="submission" date="2021-07" db="EMBL/GenBank/DDBJ databases">
        <title>Shewanella sp. nov, isolated from SCS.</title>
        <authorList>
            <person name="Cao W.R."/>
        </authorList>
    </citation>
    <scope>NUCLEOTIDE SEQUENCE [LARGE SCALE GENOMIC DNA]</scope>
    <source>
        <strain evidence="15 16">NR704-98</strain>
    </source>
</reference>
<evidence type="ECO:0000256" key="1">
    <source>
        <dbReference type="ARBA" id="ARBA00000085"/>
    </source>
</evidence>
<dbReference type="Gene3D" id="6.10.340.10">
    <property type="match status" value="1"/>
</dbReference>
<dbReference type="PRINTS" id="PR00344">
    <property type="entry name" value="BCTRLSENSOR"/>
</dbReference>
<dbReference type="Pfam" id="PF13185">
    <property type="entry name" value="GAF_2"/>
    <property type="match status" value="1"/>
</dbReference>
<keyword evidence="9" id="KW-0472">Membrane</keyword>
<dbReference type="PROSITE" id="PS50110">
    <property type="entry name" value="RESPONSE_REGULATORY"/>
    <property type="match status" value="3"/>
</dbReference>
<keyword evidence="5" id="KW-0808">Transferase</keyword>
<dbReference type="InterPro" id="IPR003594">
    <property type="entry name" value="HATPase_dom"/>
</dbReference>
<dbReference type="SUPFAM" id="SSF55781">
    <property type="entry name" value="GAF domain-like"/>
    <property type="match status" value="1"/>
</dbReference>
<dbReference type="EMBL" id="JAHZST010000005">
    <property type="protein sequence ID" value="MBW8183835.1"/>
    <property type="molecule type" value="Genomic_DNA"/>
</dbReference>
<evidence type="ECO:0000259" key="13">
    <source>
        <dbReference type="PROSITE" id="PS50113"/>
    </source>
</evidence>
<feature type="domain" description="PAC" evidence="13">
    <location>
        <begin position="683"/>
        <end position="733"/>
    </location>
</feature>
<comment type="caution">
    <text evidence="15">The sequence shown here is derived from an EMBL/GenBank/DDBJ whole genome shotgun (WGS) entry which is preliminary data.</text>
</comment>
<sequence>MSKTQSQALANLTITKKLQLVILVNLMLVSLICVYGVSLLMSTGKVVEETVLSEIPRVSSLTRIESHLFKQRSYFENSLRLAQEIQVDVGAERETALLNLTGEFNRNSLLLRDISSKITDTLDNSITELKQHIGSITGSITLDNKLNTSQKVLDATLELKAEYQEYEEVLFNILDSVESGKWEYSSYFETIKEVEKELRRVDKKLIALRDGAEGHIQTLFVNNRLKGEAGVRTMILLVVMVLVLGLIISLFVVRRIIKPISEVKRVIDGVMKGDYSQITSWKSDDEVGELSNSINEVIATMREVTEQADFIARGDFSREVQIKGEQDRLSVSLLEMKCQIEERSAALSRSLSLNQGVVNTAVDGIILIKDDGTILSANTATEKMFNYSAEELIGENIKFLMPEPYHSEHDNYLSRYKATGIKKVIGKGREVEALRSDGSTFPIFLSVGEVNQGDETLYTGFIRDISLQKKFEQDMLSSEALNRGMVDTCLDAILSISEKGVIIACNSAAQSLFQYSSEALLGKKINTLMPSPFTEEHDSYLQNYLTSGVKKVIGQGREVIGLKRDGSTFPMYLTVGEVKGEGESIFTGFVRDITVQKRVEQEMIKSEALNRGMVNTCLDAILSISKKGVIIACNNAAQSLFQYSSEELIGKKINNLMPSPFTEEHDGYLETYQSTGVKKVIGKGREVIGLKKDGSTFPMYLTVGEVEQDGEVIFTGFVRDITKEKRYELELQQSNEDLLKQNELKGQVSRINDLTQGATDLMKMSDDIISALAQMMKAGIGVIYTFDEAKMGLTLSGSYAFKKRKAILSFITMGEGLVGQCAKEQKTILLTQVPNDYIQINSALGQSAPLNVLVVPVLFEEALVGVIELASFKEFSDEQIEVIELISNNLGIVINNLSNQQRTQALLLETQRQSEELQAQQEELKSSNDNLLEQTQRLKASEEELKEQSEQLKVSNEELEEKQIFLKRQKDEIETAKADLTVKAEELALASKYKSEFLANMSHELRTPLNSLLLLAKGLADNKSQNLDETEVEDARIIFDGGNNLLCLINDIMDLSKVEAGKLSIHIEEVNLSTLCRNLKQVFNPIAKSRELVFDIKVDEQLPATIYSDGQRIEQILRNLLSNALKFTETGSVTLEIGYSAPDTLFSHSSLDAKSALSFAVIDTGIGIPANKIQAIFEAFQQQDGSTSRKYGGTGLGLTIARELTRLLGGEIQLQSAPNEGSTFTLFLPNTFDVKGVEAKPDGGEIVSDIKFAAEKAEEILDKSLDKPLAPLNLPPSSISSLQPYPEFIPDDRKNLHQGEPCVLIVDDDPVFAKILRDHARESGYQCLVAGDGRMGIFLAQEYQPTGIILDIMLPDIDGHQVLEQLKYNLKTRHIPVQIISAHSEDRCAALIQGAIGLQTKPVSQETLLTVFDEIKAFSSSELRHLLVIEDDSGNQTSIIRLLEDCDIDIKCVDSGIEGVDEILSGQYDCIILDLGLPDISGFEVLNRVNSSELERIPPVIIYTGKEITDAEQDELNKLSSTIVIKGVGSGERLLDDVSLFLHDIEKRFGSETKKTINMLHDEDAMFEGRKVLIVDDDLRNTYALSKKLIEVGFAVDMAHNGKEAVELLALEKHFELVLMDTMMPEMDGYEAITLIREMAHYKQVPIISLTAKTMPEDRAKSLQAGASEYLTKPIDFEKLLSIMRIWLFKHCRGVENVK</sequence>
<dbReference type="PROSITE" id="PS50109">
    <property type="entry name" value="HIS_KIN"/>
    <property type="match status" value="1"/>
</dbReference>
<keyword evidence="8" id="KW-0175">Coiled coil</keyword>
<dbReference type="SMART" id="SM00387">
    <property type="entry name" value="HATPase_c"/>
    <property type="match status" value="1"/>
</dbReference>
<dbReference type="InterPro" id="IPR001789">
    <property type="entry name" value="Sig_transdc_resp-reg_receiver"/>
</dbReference>
<dbReference type="InterPro" id="IPR036097">
    <property type="entry name" value="HisK_dim/P_sf"/>
</dbReference>
<dbReference type="Pfam" id="PF00072">
    <property type="entry name" value="Response_reg"/>
    <property type="match status" value="3"/>
</dbReference>
<dbReference type="SUPFAM" id="SSF55785">
    <property type="entry name" value="PYP-like sensor domain (PAS domain)"/>
    <property type="match status" value="3"/>
</dbReference>
<evidence type="ECO:0000256" key="5">
    <source>
        <dbReference type="ARBA" id="ARBA00022679"/>
    </source>
</evidence>
<dbReference type="CDD" id="cd00130">
    <property type="entry name" value="PAS"/>
    <property type="match status" value="3"/>
</dbReference>
<comment type="subcellular location">
    <subcellularLocation>
        <location evidence="2">Membrane</location>
    </subcellularLocation>
</comment>
<dbReference type="InterPro" id="IPR035965">
    <property type="entry name" value="PAS-like_dom_sf"/>
</dbReference>
<evidence type="ECO:0000256" key="7">
    <source>
        <dbReference type="PROSITE-ProRule" id="PRU00169"/>
    </source>
</evidence>
<dbReference type="Pfam" id="PF13426">
    <property type="entry name" value="PAS_9"/>
    <property type="match status" value="3"/>
</dbReference>
<keyword evidence="16" id="KW-1185">Reference proteome</keyword>
<keyword evidence="6" id="KW-0418">Kinase</keyword>
<dbReference type="CDD" id="cd17546">
    <property type="entry name" value="REC_hyHK_CKI1_RcsC-like"/>
    <property type="match status" value="1"/>
</dbReference>
<proteinExistence type="predicted"/>
<evidence type="ECO:0000259" key="14">
    <source>
        <dbReference type="PROSITE" id="PS50885"/>
    </source>
</evidence>
<evidence type="ECO:0000256" key="9">
    <source>
        <dbReference type="SAM" id="Phobius"/>
    </source>
</evidence>
<dbReference type="PROSITE" id="PS50885">
    <property type="entry name" value="HAMP"/>
    <property type="match status" value="1"/>
</dbReference>
<evidence type="ECO:0000259" key="10">
    <source>
        <dbReference type="PROSITE" id="PS50109"/>
    </source>
</evidence>
<dbReference type="InterPro" id="IPR000700">
    <property type="entry name" value="PAS-assoc_C"/>
</dbReference>
<organism evidence="15 16">
    <name type="scientific">Shewanella nanhaiensis</name>
    <dbReference type="NCBI Taxonomy" id="2864872"/>
    <lineage>
        <taxon>Bacteria</taxon>
        <taxon>Pseudomonadati</taxon>
        <taxon>Pseudomonadota</taxon>
        <taxon>Gammaproteobacteria</taxon>
        <taxon>Alteromonadales</taxon>
        <taxon>Shewanellaceae</taxon>
        <taxon>Shewanella</taxon>
    </lineage>
</organism>
<evidence type="ECO:0000256" key="6">
    <source>
        <dbReference type="ARBA" id="ARBA00022777"/>
    </source>
</evidence>
<evidence type="ECO:0000256" key="4">
    <source>
        <dbReference type="ARBA" id="ARBA00022553"/>
    </source>
</evidence>
<protein>
    <recommendedName>
        <fullName evidence="3">histidine kinase</fullName>
        <ecNumber evidence="3">2.7.13.3</ecNumber>
    </recommendedName>
</protein>
<feature type="domain" description="PAS" evidence="12">
    <location>
        <begin position="357"/>
        <end position="403"/>
    </location>
</feature>
<dbReference type="NCBIfam" id="TIGR00229">
    <property type="entry name" value="sensory_box"/>
    <property type="match status" value="3"/>
</dbReference>
<dbReference type="SUPFAM" id="SSF52172">
    <property type="entry name" value="CheY-like"/>
    <property type="match status" value="3"/>
</dbReference>
<evidence type="ECO:0000259" key="11">
    <source>
        <dbReference type="PROSITE" id="PS50110"/>
    </source>
</evidence>
<feature type="coiled-coil region" evidence="8">
    <location>
        <begin position="900"/>
        <end position="986"/>
    </location>
</feature>
<dbReference type="Gene3D" id="3.30.450.20">
    <property type="entry name" value="PAS domain"/>
    <property type="match status" value="3"/>
</dbReference>
<dbReference type="CDD" id="cd00156">
    <property type="entry name" value="REC"/>
    <property type="match status" value="1"/>
</dbReference>
<dbReference type="InterPro" id="IPR003661">
    <property type="entry name" value="HisK_dim/P_dom"/>
</dbReference>
<dbReference type="RefSeq" id="WP_220109410.1">
    <property type="nucleotide sequence ID" value="NZ_JAHZST010000005.1"/>
</dbReference>
<comment type="catalytic activity">
    <reaction evidence="1">
        <text>ATP + protein L-histidine = ADP + protein N-phospho-L-histidine.</text>
        <dbReference type="EC" id="2.7.13.3"/>
    </reaction>
</comment>
<dbReference type="SUPFAM" id="SSF47384">
    <property type="entry name" value="Homodimeric domain of signal transducing histidine kinase"/>
    <property type="match status" value="1"/>
</dbReference>
<feature type="transmembrane region" description="Helical" evidence="9">
    <location>
        <begin position="20"/>
        <end position="40"/>
    </location>
</feature>
<dbReference type="InterPro" id="IPR003660">
    <property type="entry name" value="HAMP_dom"/>
</dbReference>
<evidence type="ECO:0000256" key="2">
    <source>
        <dbReference type="ARBA" id="ARBA00004370"/>
    </source>
</evidence>
<keyword evidence="4 7" id="KW-0597">Phosphoprotein</keyword>
<dbReference type="InterPro" id="IPR029016">
    <property type="entry name" value="GAF-like_dom_sf"/>
</dbReference>
<dbReference type="SUPFAM" id="SSF158472">
    <property type="entry name" value="HAMP domain-like"/>
    <property type="match status" value="1"/>
</dbReference>
<feature type="domain" description="Histidine kinase" evidence="10">
    <location>
        <begin position="1000"/>
        <end position="1232"/>
    </location>
</feature>
<feature type="domain" description="HAMP" evidence="14">
    <location>
        <begin position="254"/>
        <end position="306"/>
    </location>
</feature>
<feature type="domain" description="PAS" evidence="12">
    <location>
        <begin position="478"/>
        <end position="548"/>
    </location>
</feature>
<dbReference type="InterPro" id="IPR011006">
    <property type="entry name" value="CheY-like_superfamily"/>
</dbReference>
<evidence type="ECO:0000313" key="15">
    <source>
        <dbReference type="EMBL" id="MBW8183835.1"/>
    </source>
</evidence>
<evidence type="ECO:0000256" key="8">
    <source>
        <dbReference type="SAM" id="Coils"/>
    </source>
</evidence>
<dbReference type="Gene3D" id="3.30.565.10">
    <property type="entry name" value="Histidine kinase-like ATPase, C-terminal domain"/>
    <property type="match status" value="1"/>
</dbReference>
<dbReference type="InterPro" id="IPR001610">
    <property type="entry name" value="PAC"/>
</dbReference>
<dbReference type="InterPro" id="IPR005467">
    <property type="entry name" value="His_kinase_dom"/>
</dbReference>
<dbReference type="SMART" id="SM00448">
    <property type="entry name" value="REC"/>
    <property type="match status" value="3"/>
</dbReference>
<feature type="modified residue" description="4-aspartylphosphate" evidence="7">
    <location>
        <position position="1474"/>
    </location>
</feature>
<dbReference type="InterPro" id="IPR004358">
    <property type="entry name" value="Sig_transdc_His_kin-like_C"/>
</dbReference>
<dbReference type="CDD" id="cd16922">
    <property type="entry name" value="HATPase_EvgS-ArcB-TorS-like"/>
    <property type="match status" value="1"/>
</dbReference>
<dbReference type="InterPro" id="IPR000014">
    <property type="entry name" value="PAS"/>
</dbReference>
<dbReference type="SMART" id="SM00086">
    <property type="entry name" value="PAC"/>
    <property type="match status" value="3"/>
</dbReference>
<feature type="modified residue" description="4-aspartylphosphate" evidence="7">
    <location>
        <position position="1351"/>
    </location>
</feature>
<feature type="domain" description="Response regulatory" evidence="11">
    <location>
        <begin position="1571"/>
        <end position="1688"/>
    </location>
</feature>
<dbReference type="Gene3D" id="1.10.287.130">
    <property type="match status" value="1"/>
</dbReference>
<dbReference type="InterPro" id="IPR036890">
    <property type="entry name" value="HATPase_C_sf"/>
</dbReference>
<name>A0ABS7E2R4_9GAMM</name>
<dbReference type="SMART" id="SM00091">
    <property type="entry name" value="PAS"/>
    <property type="match status" value="3"/>
</dbReference>
<dbReference type="Gene3D" id="3.40.50.2300">
    <property type="match status" value="3"/>
</dbReference>
<dbReference type="SMART" id="SM00304">
    <property type="entry name" value="HAMP"/>
    <property type="match status" value="1"/>
</dbReference>
<accession>A0ABS7E2R4</accession>
<dbReference type="PANTHER" id="PTHR43047">
    <property type="entry name" value="TWO-COMPONENT HISTIDINE PROTEIN KINASE"/>
    <property type="match status" value="1"/>
</dbReference>
<evidence type="ECO:0000256" key="3">
    <source>
        <dbReference type="ARBA" id="ARBA00012438"/>
    </source>
</evidence>
<dbReference type="PROSITE" id="PS50112">
    <property type="entry name" value="PAS"/>
    <property type="match status" value="3"/>
</dbReference>
<feature type="domain" description="Response regulatory" evidence="11">
    <location>
        <begin position="1302"/>
        <end position="1416"/>
    </location>
</feature>
<feature type="modified residue" description="4-aspartylphosphate" evidence="7">
    <location>
        <position position="1621"/>
    </location>
</feature>
<dbReference type="SUPFAM" id="SSF55874">
    <property type="entry name" value="ATPase domain of HSP90 chaperone/DNA topoisomerase II/histidine kinase"/>
    <property type="match status" value="1"/>
</dbReference>
<dbReference type="CDD" id="cd06225">
    <property type="entry name" value="HAMP"/>
    <property type="match status" value="1"/>
</dbReference>
<dbReference type="SMART" id="SM00388">
    <property type="entry name" value="HisKA"/>
    <property type="match status" value="1"/>
</dbReference>
<dbReference type="CDD" id="cd00082">
    <property type="entry name" value="HisKA"/>
    <property type="match status" value="1"/>
</dbReference>
<feature type="domain" description="PAC" evidence="13">
    <location>
        <begin position="555"/>
        <end position="605"/>
    </location>
</feature>
<dbReference type="Pfam" id="PF02518">
    <property type="entry name" value="HATPase_c"/>
    <property type="match status" value="1"/>
</dbReference>
<gene>
    <name evidence="15" type="ORF">K0625_09145</name>
</gene>
<keyword evidence="9" id="KW-1133">Transmembrane helix</keyword>
<evidence type="ECO:0000259" key="12">
    <source>
        <dbReference type="PROSITE" id="PS50112"/>
    </source>
</evidence>
<dbReference type="EC" id="2.7.13.3" evidence="3"/>
<dbReference type="Proteomes" id="UP001195963">
    <property type="component" value="Unassembled WGS sequence"/>
</dbReference>
<dbReference type="PANTHER" id="PTHR43047:SF63">
    <property type="entry name" value="HISTIDINE KINASE"/>
    <property type="match status" value="1"/>
</dbReference>
<dbReference type="InterPro" id="IPR003018">
    <property type="entry name" value="GAF"/>
</dbReference>
<dbReference type="PROSITE" id="PS50113">
    <property type="entry name" value="PAC"/>
    <property type="match status" value="2"/>
</dbReference>
<dbReference type="Gene3D" id="3.30.450.40">
    <property type="match status" value="1"/>
</dbReference>
<evidence type="ECO:0000313" key="16">
    <source>
        <dbReference type="Proteomes" id="UP001195963"/>
    </source>
</evidence>
<feature type="transmembrane region" description="Helical" evidence="9">
    <location>
        <begin position="234"/>
        <end position="253"/>
    </location>
</feature>
<keyword evidence="9" id="KW-0812">Transmembrane</keyword>
<feature type="domain" description="PAS" evidence="12">
    <location>
        <begin position="606"/>
        <end position="651"/>
    </location>
</feature>
<feature type="domain" description="Response regulatory" evidence="11">
    <location>
        <begin position="1425"/>
        <end position="1541"/>
    </location>
</feature>
<dbReference type="Pfam" id="PF00672">
    <property type="entry name" value="HAMP"/>
    <property type="match status" value="1"/>
</dbReference>
<dbReference type="Pfam" id="PF00512">
    <property type="entry name" value="HisKA"/>
    <property type="match status" value="1"/>
</dbReference>